<protein>
    <submittedName>
        <fullName evidence="1">DUF1501 domain-containing protein</fullName>
    </submittedName>
</protein>
<proteinExistence type="predicted"/>
<dbReference type="Proteomes" id="UP000264071">
    <property type="component" value="Unassembled WGS sequence"/>
</dbReference>
<dbReference type="EMBL" id="DPIY01000001">
    <property type="protein sequence ID" value="HCT55910.1"/>
    <property type="molecule type" value="Genomic_DNA"/>
</dbReference>
<evidence type="ECO:0000313" key="2">
    <source>
        <dbReference type="Proteomes" id="UP000264071"/>
    </source>
</evidence>
<dbReference type="OMA" id="DHGTANN"/>
<dbReference type="InterPro" id="IPR010869">
    <property type="entry name" value="DUF1501"/>
</dbReference>
<name>A0A3D4V464_9BACT</name>
<dbReference type="InterPro" id="IPR006311">
    <property type="entry name" value="TAT_signal"/>
</dbReference>
<dbReference type="PROSITE" id="PS51318">
    <property type="entry name" value="TAT"/>
    <property type="match status" value="1"/>
</dbReference>
<sequence length="427" mass="45713">MDRRIFLKNGAMALVTLGLSPSFLRRTALAMELPRAARGKTLIVLFQRGAADALNVLVPFGDRDYYAARPQLAIGAPARANGAGGAIDLDGFFGLHPSLASFKPLWDRGMLAPIHAVGSPSATRSHFDAQDYMETGTPDQKGTTDGWLNRYLAVQGTCEACAVSDSGKTVPFRAVSMTTQTPRILEGPSPVVAMNSISEFSIRSTGGDAERRLEALYRTGSADLIHGSGSDMFEALKVLRSANPQQYTAAANVQYPRSQFGQRLLQIAQLIKSNVGLEVAFADVGGWDTHVNQGAAQGQLANRLSDFSESISALVTDLGDRMEDVVILTCSEFGRTVRQNGTGGTDHGHAGAMFVIGGSLGASQKVFGTWPGLAREQLYEGRDLALTTDFRAVFSEVTSRHLGADQLARLFPGYAGNRKNWLGVLKG</sequence>
<comment type="caution">
    <text evidence="1">The sequence shown here is derived from an EMBL/GenBank/DDBJ whole genome shotgun (WGS) entry which is preliminary data.</text>
</comment>
<accession>A0A3D4V464</accession>
<organism evidence="1 2">
    <name type="scientific">Gemmatimonas aurantiaca</name>
    <dbReference type="NCBI Taxonomy" id="173480"/>
    <lineage>
        <taxon>Bacteria</taxon>
        <taxon>Pseudomonadati</taxon>
        <taxon>Gemmatimonadota</taxon>
        <taxon>Gemmatimonadia</taxon>
        <taxon>Gemmatimonadales</taxon>
        <taxon>Gemmatimonadaceae</taxon>
        <taxon>Gemmatimonas</taxon>
    </lineage>
</organism>
<dbReference type="AlphaFoldDB" id="A0A3D4V464"/>
<reference evidence="1 2" key="1">
    <citation type="journal article" date="2018" name="Nat. Biotechnol.">
        <title>A standardized bacterial taxonomy based on genome phylogeny substantially revises the tree of life.</title>
        <authorList>
            <person name="Parks D.H."/>
            <person name="Chuvochina M."/>
            <person name="Waite D.W."/>
            <person name="Rinke C."/>
            <person name="Skarshewski A."/>
            <person name="Chaumeil P.A."/>
            <person name="Hugenholtz P."/>
        </authorList>
    </citation>
    <scope>NUCLEOTIDE SEQUENCE [LARGE SCALE GENOMIC DNA]</scope>
    <source>
        <strain evidence="1">UBA8844</strain>
    </source>
</reference>
<evidence type="ECO:0000313" key="1">
    <source>
        <dbReference type="EMBL" id="HCT55910.1"/>
    </source>
</evidence>
<gene>
    <name evidence="1" type="ORF">DGD08_01715</name>
</gene>
<dbReference type="PANTHER" id="PTHR43737">
    <property type="entry name" value="BLL7424 PROTEIN"/>
    <property type="match status" value="1"/>
</dbReference>
<dbReference type="Pfam" id="PF07394">
    <property type="entry name" value="DUF1501"/>
    <property type="match status" value="1"/>
</dbReference>
<dbReference type="PANTHER" id="PTHR43737:SF1">
    <property type="entry name" value="DUF1501 DOMAIN-CONTAINING PROTEIN"/>
    <property type="match status" value="1"/>
</dbReference>